<feature type="region of interest" description="Disordered" evidence="1">
    <location>
        <begin position="60"/>
        <end position="82"/>
    </location>
</feature>
<dbReference type="EMBL" id="CAJVPZ010021747">
    <property type="protein sequence ID" value="CAG8708260.1"/>
    <property type="molecule type" value="Genomic_DNA"/>
</dbReference>
<protein>
    <submittedName>
        <fullName evidence="2">6385_t:CDS:1</fullName>
    </submittedName>
</protein>
<evidence type="ECO:0000313" key="3">
    <source>
        <dbReference type="Proteomes" id="UP000789396"/>
    </source>
</evidence>
<accession>A0A9N9N7K4</accession>
<comment type="caution">
    <text evidence="2">The sequence shown here is derived from an EMBL/GenBank/DDBJ whole genome shotgun (WGS) entry which is preliminary data.</text>
</comment>
<feature type="non-terminal residue" evidence="2">
    <location>
        <position position="1"/>
    </location>
</feature>
<feature type="compositionally biased region" description="Basic and acidic residues" evidence="1">
    <location>
        <begin position="60"/>
        <end position="70"/>
    </location>
</feature>
<evidence type="ECO:0000256" key="1">
    <source>
        <dbReference type="SAM" id="MobiDB-lite"/>
    </source>
</evidence>
<dbReference type="AlphaFoldDB" id="A0A9N9N7K4"/>
<organism evidence="2 3">
    <name type="scientific">Racocetra fulgida</name>
    <dbReference type="NCBI Taxonomy" id="60492"/>
    <lineage>
        <taxon>Eukaryota</taxon>
        <taxon>Fungi</taxon>
        <taxon>Fungi incertae sedis</taxon>
        <taxon>Mucoromycota</taxon>
        <taxon>Glomeromycotina</taxon>
        <taxon>Glomeromycetes</taxon>
        <taxon>Diversisporales</taxon>
        <taxon>Gigasporaceae</taxon>
        <taxon>Racocetra</taxon>
    </lineage>
</organism>
<gene>
    <name evidence="2" type="ORF">RFULGI_LOCUS10702</name>
</gene>
<reference evidence="2" key="1">
    <citation type="submission" date="2021-06" db="EMBL/GenBank/DDBJ databases">
        <authorList>
            <person name="Kallberg Y."/>
            <person name="Tangrot J."/>
            <person name="Rosling A."/>
        </authorList>
    </citation>
    <scope>NUCLEOTIDE SEQUENCE</scope>
    <source>
        <strain evidence="2">IN212</strain>
    </source>
</reference>
<name>A0A9N9N7K4_9GLOM</name>
<sequence>MDYLSKEYYRAGATYLSPEVLEEIRNSREKIKNAVTTMTKKHHISSRRVYEIWRRCAMKQPDRIQQDEPKNQSSSSSTITSL</sequence>
<keyword evidence="3" id="KW-1185">Reference proteome</keyword>
<proteinExistence type="predicted"/>
<evidence type="ECO:0000313" key="2">
    <source>
        <dbReference type="EMBL" id="CAG8708260.1"/>
    </source>
</evidence>
<dbReference type="Proteomes" id="UP000789396">
    <property type="component" value="Unassembled WGS sequence"/>
</dbReference>
<dbReference type="OrthoDB" id="2401316at2759"/>
<feature type="non-terminal residue" evidence="2">
    <location>
        <position position="82"/>
    </location>
</feature>
<feature type="compositionally biased region" description="Low complexity" evidence="1">
    <location>
        <begin position="73"/>
        <end position="82"/>
    </location>
</feature>